<dbReference type="EMBL" id="JAQGDS010000003">
    <property type="protein sequence ID" value="KAJ6261664.1"/>
    <property type="molecule type" value="Genomic_DNA"/>
</dbReference>
<gene>
    <name evidence="2" type="ORF">Dda_2462</name>
</gene>
<evidence type="ECO:0000256" key="1">
    <source>
        <dbReference type="SAM" id="MobiDB-lite"/>
    </source>
</evidence>
<name>A0AAD6J123_DREDA</name>
<feature type="compositionally biased region" description="Low complexity" evidence="1">
    <location>
        <begin position="8"/>
        <end position="21"/>
    </location>
</feature>
<evidence type="ECO:0000313" key="2">
    <source>
        <dbReference type="EMBL" id="KAJ6261664.1"/>
    </source>
</evidence>
<proteinExistence type="predicted"/>
<comment type="caution">
    <text evidence="2">The sequence shown here is derived from an EMBL/GenBank/DDBJ whole genome shotgun (WGS) entry which is preliminary data.</text>
</comment>
<feature type="region of interest" description="Disordered" evidence="1">
    <location>
        <begin position="1"/>
        <end position="24"/>
    </location>
</feature>
<dbReference type="AlphaFoldDB" id="A0AAD6J123"/>
<accession>A0AAD6J123</accession>
<keyword evidence="3" id="KW-1185">Reference proteome</keyword>
<evidence type="ECO:0000313" key="3">
    <source>
        <dbReference type="Proteomes" id="UP001221413"/>
    </source>
</evidence>
<dbReference type="Proteomes" id="UP001221413">
    <property type="component" value="Unassembled WGS sequence"/>
</dbReference>
<organism evidence="2 3">
    <name type="scientific">Drechslerella dactyloides</name>
    <name type="common">Nematode-trapping fungus</name>
    <name type="synonym">Arthrobotrys dactyloides</name>
    <dbReference type="NCBI Taxonomy" id="74499"/>
    <lineage>
        <taxon>Eukaryota</taxon>
        <taxon>Fungi</taxon>
        <taxon>Dikarya</taxon>
        <taxon>Ascomycota</taxon>
        <taxon>Pezizomycotina</taxon>
        <taxon>Orbiliomycetes</taxon>
        <taxon>Orbiliales</taxon>
        <taxon>Orbiliaceae</taxon>
        <taxon>Drechslerella</taxon>
    </lineage>
</organism>
<sequence length="146" mass="16263">MNSEGDDTSSNSAGNSEAESTQADDDELALGLKQFYTDVDRNGCRPLLLGQLITTQSRTNASIDQDPAIFGSVVWQRIKKDDPGLAGKILEWVKDYFRKKNIAGAIYDTVRKIFREDPYLVPCASLDSFAGMRMPEVVEWLIRNLG</sequence>
<protein>
    <submittedName>
        <fullName evidence="2">Uncharacterized protein</fullName>
    </submittedName>
</protein>
<reference evidence="2" key="1">
    <citation type="submission" date="2023-01" db="EMBL/GenBank/DDBJ databases">
        <title>The chitinases involved in constricting ring structure development in the nematode-trapping fungus Drechslerella dactyloides.</title>
        <authorList>
            <person name="Wang R."/>
            <person name="Zhang L."/>
            <person name="Tang P."/>
            <person name="Li S."/>
            <person name="Liang L."/>
        </authorList>
    </citation>
    <scope>NUCLEOTIDE SEQUENCE</scope>
    <source>
        <strain evidence="2">YMF1.00031</strain>
    </source>
</reference>